<evidence type="ECO:0000256" key="1">
    <source>
        <dbReference type="SAM" id="MobiDB-lite"/>
    </source>
</evidence>
<feature type="compositionally biased region" description="Basic and acidic residues" evidence="1">
    <location>
        <begin position="625"/>
        <end position="637"/>
    </location>
</feature>
<dbReference type="PANTHER" id="PTHR31532:SF10">
    <property type="entry name" value="BIORIENTATION OF CHROMOSOMES IN CELL DIVISION PROTEIN 1-LIKE 1"/>
    <property type="match status" value="1"/>
</dbReference>
<feature type="compositionally biased region" description="Polar residues" evidence="1">
    <location>
        <begin position="327"/>
        <end position="337"/>
    </location>
</feature>
<dbReference type="GO" id="GO:0031297">
    <property type="term" value="P:replication fork processing"/>
    <property type="evidence" value="ECO:0007669"/>
    <property type="project" value="TreeGrafter"/>
</dbReference>
<proteinExistence type="predicted"/>
<feature type="compositionally biased region" description="Low complexity" evidence="1">
    <location>
        <begin position="615"/>
        <end position="624"/>
    </location>
</feature>
<name>B4NFG1_DROWI</name>
<dbReference type="InterPro" id="IPR055264">
    <property type="entry name" value="BOD1/SHG1_dom"/>
</dbReference>
<dbReference type="AlphaFoldDB" id="B4NFG1"/>
<organism evidence="3 4">
    <name type="scientific">Drosophila willistoni</name>
    <name type="common">Fruit fly</name>
    <dbReference type="NCBI Taxonomy" id="7260"/>
    <lineage>
        <taxon>Eukaryota</taxon>
        <taxon>Metazoa</taxon>
        <taxon>Ecdysozoa</taxon>
        <taxon>Arthropoda</taxon>
        <taxon>Hexapoda</taxon>
        <taxon>Insecta</taxon>
        <taxon>Pterygota</taxon>
        <taxon>Neoptera</taxon>
        <taxon>Endopterygota</taxon>
        <taxon>Diptera</taxon>
        <taxon>Brachycera</taxon>
        <taxon>Muscomorpha</taxon>
        <taxon>Ephydroidea</taxon>
        <taxon>Drosophilidae</taxon>
        <taxon>Drosophila</taxon>
        <taxon>Sophophora</taxon>
    </lineage>
</organism>
<feature type="compositionally biased region" description="Basic and acidic residues" evidence="1">
    <location>
        <begin position="808"/>
        <end position="820"/>
    </location>
</feature>
<dbReference type="STRING" id="7260.B4NFG1"/>
<evidence type="ECO:0000313" key="3">
    <source>
        <dbReference type="EMBL" id="EDW83028.1"/>
    </source>
</evidence>
<feature type="compositionally biased region" description="Low complexity" evidence="1">
    <location>
        <begin position="589"/>
        <end position="598"/>
    </location>
</feature>
<evidence type="ECO:0000313" key="4">
    <source>
        <dbReference type="Proteomes" id="UP000007798"/>
    </source>
</evidence>
<dbReference type="Proteomes" id="UP000007798">
    <property type="component" value="Unassembled WGS sequence"/>
</dbReference>
<feature type="compositionally biased region" description="Polar residues" evidence="1">
    <location>
        <begin position="821"/>
        <end position="832"/>
    </location>
</feature>
<dbReference type="InParanoid" id="B4NFG1"/>
<evidence type="ECO:0000259" key="2">
    <source>
        <dbReference type="Pfam" id="PF05205"/>
    </source>
</evidence>
<feature type="region of interest" description="Disordered" evidence="1">
    <location>
        <begin position="118"/>
        <end position="144"/>
    </location>
</feature>
<feature type="compositionally biased region" description="Basic and acidic residues" evidence="1">
    <location>
        <begin position="1117"/>
        <end position="1127"/>
    </location>
</feature>
<feature type="compositionally biased region" description="Basic and acidic residues" evidence="1">
    <location>
        <begin position="834"/>
        <end position="854"/>
    </location>
</feature>
<feature type="compositionally biased region" description="Polar residues" evidence="1">
    <location>
        <begin position="698"/>
        <end position="710"/>
    </location>
</feature>
<dbReference type="eggNOG" id="ENOG502QTHP">
    <property type="taxonomic scope" value="Eukaryota"/>
</dbReference>
<feature type="region of interest" description="Disordered" evidence="1">
    <location>
        <begin position="794"/>
        <end position="1016"/>
    </location>
</feature>
<feature type="compositionally biased region" description="Polar residues" evidence="1">
    <location>
        <begin position="391"/>
        <end position="409"/>
    </location>
</feature>
<feature type="compositionally biased region" description="Basic and acidic residues" evidence="1">
    <location>
        <begin position="219"/>
        <end position="230"/>
    </location>
</feature>
<sequence>MDNFVKTLIEEVKSQGVFDEFRFNCCLADVDTKPAYQNVRNRVETAVNDFLDKQIWTPETNKVQLRERLRKHLLDTDLLDKGVDQIVDQVVNPKVATIFEPKIESIAYKYLGITPPPPPANAPPPRPPPLLPAPPLPPYAMGNGSGLLNVETTASLLPTDLEQISPDSDRATIKSDLKEDSKDELPPGVDDDDTSPSFEPLLDGKPVEAINGSLNTSDSRNKDLANDSRDAGASGHFYPNSQLSQVSSDSRLTIASSTDSAMEGSSQQPTPITPNMTANISEEAQMPKFSENSSEASEATSNDRRQLHFDINQDAIRFEGTERKNSLSENNNSQPQILSIEDEIMSEVKAVIDDANHAAIEPDVPTEPKAEKETSPPQTEVLKTPQMVDSIDTTTAEETSAVPSNQDGGDNNKEELPLESNQTKLEDVKDQEMPQPTIEAAELPSPEVPAIPKEEAVKSSESTSSPASSSSHSKRQHSKDKDKKKETDRRHHSHSSDKQRRKSRDRDRDSSRDKSHSKHSSSSSSKHSSSHSSSSTSKHKSSTSSSSKSSSNRSNRESSSSKRSSSSSTNVQRHESSSSSSQKDHKSKSSSTSSSSRSNRGREKDGSSHSHSRSHNGSSSSSSSKKSERDRDRERSHNKSSSLSSSSAPPPPPVVQDDHNEAKAKIQKRRSSDSNDEGKPPGSGGASTKSLVEDVASKETTSTTNPEAVQNGNGLNGNDGTNGKHVDANQSLDINNVVVVSDMLQQSTTSFIELNAPQKPEVKEKVDTKEAVERESSSLPAAEIIVSETTLLLEQPIKPENESNDLQQELKPEEPQKECNDQQLESTKQQIIDDQMHTSEHDLEQKEIISKEQQIEAEDQQTKAQEQDQKEDQQIVSEDQEMVSQEKQKEEEKQIIPEEQPMKTEEPLESLPKSDEPQESQPKSEEQPETHETKSEEQQIQPSDDRVELKLPEVDETVKPSNESTSEDVEKKPEVDSTETKPDNDQLEPQDDKTQQAENCNSTEETDDITHLEENADEFKPRLEVINQLIVDHQNLLNQLSADEPQVLADARALRRSTSKRRFSKEKTPTQQISPSGSSSSISSAGSSPVKTHPAKKLRRDEVKSSPTTSETSINSKENEALEKEVQVGRLSSRRLSQKLCQQQRYTNDDLYKPRPVLSQRSRRRGLDSIL</sequence>
<feature type="domain" description="BOD1/SHG1" evidence="2">
    <location>
        <begin position="8"/>
        <end position="104"/>
    </location>
</feature>
<dbReference type="OrthoDB" id="7605699at2759"/>
<feature type="compositionally biased region" description="Basic and acidic residues" evidence="1">
    <location>
        <begin position="479"/>
        <end position="514"/>
    </location>
</feature>
<dbReference type="PANTHER" id="PTHR31532">
    <property type="entry name" value="BIORIENTATION OF CHROMOSOMES IN CELL DIVISION 1 FAMILY MEMBER"/>
    <property type="match status" value="1"/>
</dbReference>
<feature type="compositionally biased region" description="Low complexity" evidence="1">
    <location>
        <begin position="1073"/>
        <end position="1089"/>
    </location>
</feature>
<gene>
    <name evidence="3" type="primary">Dwil\GK22635</name>
    <name evidence="3" type="ORF">Dwil_GK22635</name>
</gene>
<feature type="compositionally biased region" description="Low complexity" evidence="1">
    <location>
        <begin position="290"/>
        <end position="300"/>
    </location>
</feature>
<dbReference type="PhylomeDB" id="B4NFG1"/>
<protein>
    <recommendedName>
        <fullName evidence="2">BOD1/SHG1 domain-containing protein</fullName>
    </recommendedName>
</protein>
<feature type="compositionally biased region" description="Polar residues" evidence="1">
    <location>
        <begin position="1105"/>
        <end position="1116"/>
    </location>
</feature>
<feature type="compositionally biased region" description="Basic and acidic residues" evidence="1">
    <location>
        <begin position="884"/>
        <end position="958"/>
    </location>
</feature>
<feature type="compositionally biased region" description="Low complexity" evidence="1">
    <location>
        <begin position="711"/>
        <end position="721"/>
    </location>
</feature>
<feature type="compositionally biased region" description="Basic residues" evidence="1">
    <location>
        <begin position="1054"/>
        <end position="1064"/>
    </location>
</feature>
<feature type="compositionally biased region" description="Basic and acidic residues" evidence="1">
    <location>
        <begin position="316"/>
        <end position="326"/>
    </location>
</feature>
<accession>B4NFG1</accession>
<feature type="region of interest" description="Disordered" evidence="1">
    <location>
        <begin position="1051"/>
        <end position="1171"/>
    </location>
</feature>
<feature type="compositionally biased region" description="Basic and acidic residues" evidence="1">
    <location>
        <begin position="167"/>
        <end position="185"/>
    </location>
</feature>
<dbReference type="Pfam" id="PF05205">
    <property type="entry name" value="COMPASS-Shg1"/>
    <property type="match status" value="1"/>
</dbReference>
<feature type="compositionally biased region" description="Low complexity" evidence="1">
    <location>
        <begin position="520"/>
        <end position="553"/>
    </location>
</feature>
<dbReference type="KEGG" id="dwi:6649465"/>
<feature type="compositionally biased region" description="Basic and acidic residues" evidence="1">
    <location>
        <begin position="968"/>
        <end position="995"/>
    </location>
</feature>
<keyword evidence="4" id="KW-1185">Reference proteome</keyword>
<feature type="region of interest" description="Disordered" evidence="1">
    <location>
        <begin position="161"/>
        <end position="727"/>
    </location>
</feature>
<dbReference type="HOGENOM" id="CLU_274097_0_0_1"/>
<feature type="compositionally biased region" description="Low complexity" evidence="1">
    <location>
        <begin position="459"/>
        <end position="471"/>
    </location>
</feature>
<feature type="compositionally biased region" description="Polar residues" evidence="1">
    <location>
        <begin position="239"/>
        <end position="282"/>
    </location>
</feature>
<dbReference type="GO" id="GO:0048188">
    <property type="term" value="C:Set1C/COMPASS complex"/>
    <property type="evidence" value="ECO:0007669"/>
    <property type="project" value="TreeGrafter"/>
</dbReference>
<feature type="compositionally biased region" description="Basic and acidic residues" evidence="1">
    <location>
        <begin position="656"/>
        <end position="679"/>
    </location>
</feature>
<dbReference type="EMBL" id="CH964251">
    <property type="protein sequence ID" value="EDW83028.1"/>
    <property type="molecule type" value="Genomic_DNA"/>
</dbReference>
<reference evidence="3 4" key="1">
    <citation type="journal article" date="2007" name="Nature">
        <title>Evolution of genes and genomes on the Drosophila phylogeny.</title>
        <authorList>
            <consortium name="Drosophila 12 Genomes Consortium"/>
            <person name="Clark A.G."/>
            <person name="Eisen M.B."/>
            <person name="Smith D.R."/>
            <person name="Bergman C.M."/>
            <person name="Oliver B."/>
            <person name="Markow T.A."/>
            <person name="Kaufman T.C."/>
            <person name="Kellis M."/>
            <person name="Gelbart W."/>
            <person name="Iyer V.N."/>
            <person name="Pollard D.A."/>
            <person name="Sackton T.B."/>
            <person name="Larracuente A.M."/>
            <person name="Singh N.D."/>
            <person name="Abad J.P."/>
            <person name="Abt D.N."/>
            <person name="Adryan B."/>
            <person name="Aguade M."/>
            <person name="Akashi H."/>
            <person name="Anderson W.W."/>
            <person name="Aquadro C.F."/>
            <person name="Ardell D.H."/>
            <person name="Arguello R."/>
            <person name="Artieri C.G."/>
            <person name="Barbash D.A."/>
            <person name="Barker D."/>
            <person name="Barsanti P."/>
            <person name="Batterham P."/>
            <person name="Batzoglou S."/>
            <person name="Begun D."/>
            <person name="Bhutkar A."/>
            <person name="Blanco E."/>
            <person name="Bosak S.A."/>
            <person name="Bradley R.K."/>
            <person name="Brand A.D."/>
            <person name="Brent M.R."/>
            <person name="Brooks A.N."/>
            <person name="Brown R.H."/>
            <person name="Butlin R.K."/>
            <person name="Caggese C."/>
            <person name="Calvi B.R."/>
            <person name="Bernardo de Carvalho A."/>
            <person name="Caspi A."/>
            <person name="Castrezana S."/>
            <person name="Celniker S.E."/>
            <person name="Chang J.L."/>
            <person name="Chapple C."/>
            <person name="Chatterji S."/>
            <person name="Chinwalla A."/>
            <person name="Civetta A."/>
            <person name="Clifton S.W."/>
            <person name="Comeron J.M."/>
            <person name="Costello J.C."/>
            <person name="Coyne J.A."/>
            <person name="Daub J."/>
            <person name="David R.G."/>
            <person name="Delcher A.L."/>
            <person name="Delehaunty K."/>
            <person name="Do C.B."/>
            <person name="Ebling H."/>
            <person name="Edwards K."/>
            <person name="Eickbush T."/>
            <person name="Evans J.D."/>
            <person name="Filipski A."/>
            <person name="Findeiss S."/>
            <person name="Freyhult E."/>
            <person name="Fulton L."/>
            <person name="Fulton R."/>
            <person name="Garcia A.C."/>
            <person name="Gardiner A."/>
            <person name="Garfield D.A."/>
            <person name="Garvin B.E."/>
            <person name="Gibson G."/>
            <person name="Gilbert D."/>
            <person name="Gnerre S."/>
            <person name="Godfrey J."/>
            <person name="Good R."/>
            <person name="Gotea V."/>
            <person name="Gravely B."/>
            <person name="Greenberg A.J."/>
            <person name="Griffiths-Jones S."/>
            <person name="Gross S."/>
            <person name="Guigo R."/>
            <person name="Gustafson E.A."/>
            <person name="Haerty W."/>
            <person name="Hahn M.W."/>
            <person name="Halligan D.L."/>
            <person name="Halpern A.L."/>
            <person name="Halter G.M."/>
            <person name="Han M.V."/>
            <person name="Heger A."/>
            <person name="Hillier L."/>
            <person name="Hinrichs A.S."/>
            <person name="Holmes I."/>
            <person name="Hoskins R.A."/>
            <person name="Hubisz M.J."/>
            <person name="Hultmark D."/>
            <person name="Huntley M.A."/>
            <person name="Jaffe D.B."/>
            <person name="Jagadeeshan S."/>
            <person name="Jeck W.R."/>
            <person name="Johnson J."/>
            <person name="Jones C.D."/>
            <person name="Jordan W.C."/>
            <person name="Karpen G.H."/>
            <person name="Kataoka E."/>
            <person name="Keightley P.D."/>
            <person name="Kheradpour P."/>
            <person name="Kirkness E.F."/>
            <person name="Koerich L.B."/>
            <person name="Kristiansen K."/>
            <person name="Kudrna D."/>
            <person name="Kulathinal R.J."/>
            <person name="Kumar S."/>
            <person name="Kwok R."/>
            <person name="Lander E."/>
            <person name="Langley C.H."/>
            <person name="Lapoint R."/>
            <person name="Lazzaro B.P."/>
            <person name="Lee S.J."/>
            <person name="Levesque L."/>
            <person name="Li R."/>
            <person name="Lin C.F."/>
            <person name="Lin M.F."/>
            <person name="Lindblad-Toh K."/>
            <person name="Llopart A."/>
            <person name="Long M."/>
            <person name="Low L."/>
            <person name="Lozovsky E."/>
            <person name="Lu J."/>
            <person name="Luo M."/>
            <person name="Machado C.A."/>
            <person name="Makalowski W."/>
            <person name="Marzo M."/>
            <person name="Matsuda M."/>
            <person name="Matzkin L."/>
            <person name="McAllister B."/>
            <person name="McBride C.S."/>
            <person name="McKernan B."/>
            <person name="McKernan K."/>
            <person name="Mendez-Lago M."/>
            <person name="Minx P."/>
            <person name="Mollenhauer M.U."/>
            <person name="Montooth K."/>
            <person name="Mount S.M."/>
            <person name="Mu X."/>
            <person name="Myers E."/>
            <person name="Negre B."/>
            <person name="Newfeld S."/>
            <person name="Nielsen R."/>
            <person name="Noor M.A."/>
            <person name="O'Grady P."/>
            <person name="Pachter L."/>
            <person name="Papaceit M."/>
            <person name="Parisi M.J."/>
            <person name="Parisi M."/>
            <person name="Parts L."/>
            <person name="Pedersen J.S."/>
            <person name="Pesole G."/>
            <person name="Phillippy A.M."/>
            <person name="Ponting C.P."/>
            <person name="Pop M."/>
            <person name="Porcelli D."/>
            <person name="Powell J.R."/>
            <person name="Prohaska S."/>
            <person name="Pruitt K."/>
            <person name="Puig M."/>
            <person name="Quesneville H."/>
            <person name="Ram K.R."/>
            <person name="Rand D."/>
            <person name="Rasmussen M.D."/>
            <person name="Reed L.K."/>
            <person name="Reenan R."/>
            <person name="Reily A."/>
            <person name="Remington K.A."/>
            <person name="Rieger T.T."/>
            <person name="Ritchie M.G."/>
            <person name="Robin C."/>
            <person name="Rogers Y.H."/>
            <person name="Rohde C."/>
            <person name="Rozas J."/>
            <person name="Rubenfield M.J."/>
            <person name="Ruiz A."/>
            <person name="Russo S."/>
            <person name="Salzberg S.L."/>
            <person name="Sanchez-Gracia A."/>
            <person name="Saranga D.J."/>
            <person name="Sato H."/>
            <person name="Schaeffer S.W."/>
            <person name="Schatz M.C."/>
            <person name="Schlenke T."/>
            <person name="Schwartz R."/>
            <person name="Segarra C."/>
            <person name="Singh R.S."/>
            <person name="Sirot L."/>
            <person name="Sirota M."/>
            <person name="Sisneros N.B."/>
            <person name="Smith C.D."/>
            <person name="Smith T.F."/>
            <person name="Spieth J."/>
            <person name="Stage D.E."/>
            <person name="Stark A."/>
            <person name="Stephan W."/>
            <person name="Strausberg R.L."/>
            <person name="Strempel S."/>
            <person name="Sturgill D."/>
            <person name="Sutton G."/>
            <person name="Sutton G.G."/>
            <person name="Tao W."/>
            <person name="Teichmann S."/>
            <person name="Tobari Y.N."/>
            <person name="Tomimura Y."/>
            <person name="Tsolas J.M."/>
            <person name="Valente V.L."/>
            <person name="Venter E."/>
            <person name="Venter J.C."/>
            <person name="Vicario S."/>
            <person name="Vieira F.G."/>
            <person name="Vilella A.J."/>
            <person name="Villasante A."/>
            <person name="Walenz B."/>
            <person name="Wang J."/>
            <person name="Wasserman M."/>
            <person name="Watts T."/>
            <person name="Wilson D."/>
            <person name="Wilson R.K."/>
            <person name="Wing R.A."/>
            <person name="Wolfner M.F."/>
            <person name="Wong A."/>
            <person name="Wong G.K."/>
            <person name="Wu C.I."/>
            <person name="Wu G."/>
            <person name="Yamamoto D."/>
            <person name="Yang H.P."/>
            <person name="Yang S.P."/>
            <person name="Yorke J.A."/>
            <person name="Yoshida K."/>
            <person name="Zdobnov E."/>
            <person name="Zhang P."/>
            <person name="Zhang Y."/>
            <person name="Zimin A.V."/>
            <person name="Baldwin J."/>
            <person name="Abdouelleil A."/>
            <person name="Abdulkadir J."/>
            <person name="Abebe A."/>
            <person name="Abera B."/>
            <person name="Abreu J."/>
            <person name="Acer S.C."/>
            <person name="Aftuck L."/>
            <person name="Alexander A."/>
            <person name="An P."/>
            <person name="Anderson E."/>
            <person name="Anderson S."/>
            <person name="Arachi H."/>
            <person name="Azer M."/>
            <person name="Bachantsang P."/>
            <person name="Barry A."/>
            <person name="Bayul T."/>
            <person name="Berlin A."/>
            <person name="Bessette D."/>
            <person name="Bloom T."/>
            <person name="Blye J."/>
            <person name="Boguslavskiy L."/>
            <person name="Bonnet C."/>
            <person name="Boukhgalter B."/>
            <person name="Bourzgui I."/>
            <person name="Brown A."/>
            <person name="Cahill P."/>
            <person name="Channer S."/>
            <person name="Cheshatsang Y."/>
            <person name="Chuda L."/>
            <person name="Citroen M."/>
            <person name="Collymore A."/>
            <person name="Cooke P."/>
            <person name="Costello M."/>
            <person name="D'Aco K."/>
            <person name="Daza R."/>
            <person name="De Haan G."/>
            <person name="DeGray S."/>
            <person name="DeMaso C."/>
            <person name="Dhargay N."/>
            <person name="Dooley K."/>
            <person name="Dooley E."/>
            <person name="Doricent M."/>
            <person name="Dorje P."/>
            <person name="Dorjee K."/>
            <person name="Dupes A."/>
            <person name="Elong R."/>
            <person name="Falk J."/>
            <person name="Farina A."/>
            <person name="Faro S."/>
            <person name="Ferguson D."/>
            <person name="Fisher S."/>
            <person name="Foley C.D."/>
            <person name="Franke A."/>
            <person name="Friedrich D."/>
            <person name="Gadbois L."/>
            <person name="Gearin G."/>
            <person name="Gearin C.R."/>
            <person name="Giannoukos G."/>
            <person name="Goode T."/>
            <person name="Graham J."/>
            <person name="Grandbois E."/>
            <person name="Grewal S."/>
            <person name="Gyaltsen K."/>
            <person name="Hafez N."/>
            <person name="Hagos B."/>
            <person name="Hall J."/>
            <person name="Henson C."/>
            <person name="Hollinger A."/>
            <person name="Honan T."/>
            <person name="Huard M.D."/>
            <person name="Hughes L."/>
            <person name="Hurhula B."/>
            <person name="Husby M.E."/>
            <person name="Kamat A."/>
            <person name="Kanga B."/>
            <person name="Kashin S."/>
            <person name="Khazanovich D."/>
            <person name="Kisner P."/>
            <person name="Lance K."/>
            <person name="Lara M."/>
            <person name="Lee W."/>
            <person name="Lennon N."/>
            <person name="Letendre F."/>
            <person name="LeVine R."/>
            <person name="Lipovsky A."/>
            <person name="Liu X."/>
            <person name="Liu J."/>
            <person name="Liu S."/>
            <person name="Lokyitsang T."/>
            <person name="Lokyitsang Y."/>
            <person name="Lubonja R."/>
            <person name="Lui A."/>
            <person name="MacDonald P."/>
            <person name="Magnisalis V."/>
            <person name="Maru K."/>
            <person name="Matthews C."/>
            <person name="McCusker W."/>
            <person name="McDonough S."/>
            <person name="Mehta T."/>
            <person name="Meldrim J."/>
            <person name="Meneus L."/>
            <person name="Mihai O."/>
            <person name="Mihalev A."/>
            <person name="Mihova T."/>
            <person name="Mittelman R."/>
            <person name="Mlenga V."/>
            <person name="Montmayeur A."/>
            <person name="Mulrain L."/>
            <person name="Navidi A."/>
            <person name="Naylor J."/>
            <person name="Negash T."/>
            <person name="Nguyen T."/>
            <person name="Nguyen N."/>
            <person name="Nicol R."/>
            <person name="Norbu C."/>
            <person name="Norbu N."/>
            <person name="Novod N."/>
            <person name="O'Neill B."/>
            <person name="Osman S."/>
            <person name="Markiewicz E."/>
            <person name="Oyono O.L."/>
            <person name="Patti C."/>
            <person name="Phunkhang P."/>
            <person name="Pierre F."/>
            <person name="Priest M."/>
            <person name="Raghuraman S."/>
            <person name="Rege F."/>
            <person name="Reyes R."/>
            <person name="Rise C."/>
            <person name="Rogov P."/>
            <person name="Ross K."/>
            <person name="Ryan E."/>
            <person name="Settipalli S."/>
            <person name="Shea T."/>
            <person name="Sherpa N."/>
            <person name="Shi L."/>
            <person name="Shih D."/>
            <person name="Sparrow T."/>
            <person name="Spaulding J."/>
            <person name="Stalker J."/>
            <person name="Stange-Thomann N."/>
            <person name="Stavropoulos S."/>
            <person name="Stone C."/>
            <person name="Strader C."/>
            <person name="Tesfaye S."/>
            <person name="Thomson T."/>
            <person name="Thoulutsang Y."/>
            <person name="Thoulutsang D."/>
            <person name="Topham K."/>
            <person name="Topping I."/>
            <person name="Tsamla T."/>
            <person name="Vassiliev H."/>
            <person name="Vo A."/>
            <person name="Wangchuk T."/>
            <person name="Wangdi T."/>
            <person name="Weiand M."/>
            <person name="Wilkinson J."/>
            <person name="Wilson A."/>
            <person name="Yadav S."/>
            <person name="Young G."/>
            <person name="Yu Q."/>
            <person name="Zembek L."/>
            <person name="Zhong D."/>
            <person name="Zimmer A."/>
            <person name="Zwirko Z."/>
            <person name="Jaffe D.B."/>
            <person name="Alvarez P."/>
            <person name="Brockman W."/>
            <person name="Butler J."/>
            <person name="Chin C."/>
            <person name="Gnerre S."/>
            <person name="Grabherr M."/>
            <person name="Kleber M."/>
            <person name="Mauceli E."/>
            <person name="MacCallum I."/>
        </authorList>
    </citation>
    <scope>NUCLEOTIDE SEQUENCE [LARGE SCALE GENOMIC DNA]</scope>
    <source>
        <strain evidence="4">Tucson 14030-0811.24</strain>
    </source>
</reference>
<dbReference type="FunCoup" id="B4NFG1">
    <property type="interactions" value="104"/>
</dbReference>
<feature type="compositionally biased region" description="Pro residues" evidence="1">
    <location>
        <begin position="118"/>
        <end position="138"/>
    </location>
</feature>